<evidence type="ECO:0000259" key="5">
    <source>
        <dbReference type="Pfam" id="PF04024"/>
    </source>
</evidence>
<sequence>MTDLPVPTAPPRAPLQRRPEGRVIAGVASGLAAHLGVPVAQVRLAFLVLALFSGAGVLAYGALWVLLPRAAAQAEAAGLEAATRSGMRPQAEPAAWGVDSGLMVAGGMVVVGLLWLFVAGGVVPAGLFWPVVIGGIGVIVIWLQVDERVGRSGVAPGAGWWGRVSRGGGTMSLVRLVGGLLLVGAGTSWILATQVGLTQLPGVLGASGVLLAGLVVVAAPWLAQQRTRVRQADAERLRAEARADMAAHLHDSVLQTLALIQRQAGDAQTVATLARRQERELRTWLYGEATRAASLRSALREVAADVEGRFAVDVELVCVGDADIDDRVEALVQATREAVTNAAKHSGAPRVDVYAEVDDGRVEVFVRDRGAGFDPDDVPEGRMGVRESIRGRMERYGGSATVRSSPGDGTEVKVEIAL</sequence>
<dbReference type="GO" id="GO:0016301">
    <property type="term" value="F:kinase activity"/>
    <property type="evidence" value="ECO:0007669"/>
    <property type="project" value="UniProtKB-KW"/>
</dbReference>
<proteinExistence type="predicted"/>
<evidence type="ECO:0000313" key="6">
    <source>
        <dbReference type="EMBL" id="OCL36483.1"/>
    </source>
</evidence>
<dbReference type="InterPro" id="IPR036890">
    <property type="entry name" value="HATPase_C_sf"/>
</dbReference>
<dbReference type="GO" id="GO:0000160">
    <property type="term" value="P:phosphorelay signal transduction system"/>
    <property type="evidence" value="ECO:0007669"/>
    <property type="project" value="UniProtKB-KW"/>
</dbReference>
<evidence type="ECO:0000256" key="2">
    <source>
        <dbReference type="ARBA" id="ARBA00022777"/>
    </source>
</evidence>
<dbReference type="Gene3D" id="3.30.565.10">
    <property type="entry name" value="Histidine kinase-like ATPase, C-terminal domain"/>
    <property type="match status" value="1"/>
</dbReference>
<dbReference type="Pfam" id="PF04024">
    <property type="entry name" value="PspC"/>
    <property type="match status" value="1"/>
</dbReference>
<evidence type="ECO:0000313" key="7">
    <source>
        <dbReference type="Proteomes" id="UP000093501"/>
    </source>
</evidence>
<evidence type="ECO:0008006" key="8">
    <source>
        <dbReference type="Google" id="ProtNLM"/>
    </source>
</evidence>
<reference evidence="7" key="1">
    <citation type="submission" date="2016-07" db="EMBL/GenBank/DDBJ databases">
        <authorList>
            <person name="Florea S."/>
            <person name="Webb J.S."/>
            <person name="Jaromczyk J."/>
            <person name="Schardl C.L."/>
        </authorList>
    </citation>
    <scope>NUCLEOTIDE SEQUENCE [LARGE SCALE GENOMIC DNA]</scope>
    <source>
        <strain evidence="7">IPBSL-7</strain>
    </source>
</reference>
<accession>A0A1C0AQ94</accession>
<name>A0A1C0AQ94_9ACTN</name>
<evidence type="ECO:0000256" key="1">
    <source>
        <dbReference type="ARBA" id="ARBA00022679"/>
    </source>
</evidence>
<dbReference type="CDD" id="cd16917">
    <property type="entry name" value="HATPase_UhpB-NarQ-NarX-like"/>
    <property type="match status" value="1"/>
</dbReference>
<dbReference type="Pfam" id="PF02518">
    <property type="entry name" value="HATPase_c"/>
    <property type="match status" value="1"/>
</dbReference>
<organism evidence="6 7">
    <name type="scientific">Tessaracoccus lapidicaptus</name>
    <dbReference type="NCBI Taxonomy" id="1427523"/>
    <lineage>
        <taxon>Bacteria</taxon>
        <taxon>Bacillati</taxon>
        <taxon>Actinomycetota</taxon>
        <taxon>Actinomycetes</taxon>
        <taxon>Propionibacteriales</taxon>
        <taxon>Propionibacteriaceae</taxon>
        <taxon>Tessaracoccus</taxon>
    </lineage>
</organism>
<dbReference type="InterPro" id="IPR007168">
    <property type="entry name" value="Phageshock_PspC_N"/>
</dbReference>
<dbReference type="EMBL" id="MBQD01000011">
    <property type="protein sequence ID" value="OCL36483.1"/>
    <property type="molecule type" value="Genomic_DNA"/>
</dbReference>
<evidence type="ECO:0000256" key="3">
    <source>
        <dbReference type="ARBA" id="ARBA00023012"/>
    </source>
</evidence>
<keyword evidence="1" id="KW-0808">Transferase</keyword>
<dbReference type="AlphaFoldDB" id="A0A1C0AQ94"/>
<feature type="domain" description="Phage shock protein PspC N-terminal" evidence="5">
    <location>
        <begin position="14"/>
        <end position="69"/>
    </location>
</feature>
<dbReference type="Proteomes" id="UP000093501">
    <property type="component" value="Unassembled WGS sequence"/>
</dbReference>
<gene>
    <name evidence="6" type="ORF">BCR15_01025</name>
</gene>
<evidence type="ECO:0000259" key="4">
    <source>
        <dbReference type="Pfam" id="PF02518"/>
    </source>
</evidence>
<dbReference type="PANTHER" id="PTHR24421:SF61">
    <property type="entry name" value="OXYGEN SENSOR HISTIDINE KINASE NREB"/>
    <property type="match status" value="1"/>
</dbReference>
<keyword evidence="3" id="KW-0902">Two-component regulatory system</keyword>
<dbReference type="SUPFAM" id="SSF55874">
    <property type="entry name" value="ATPase domain of HSP90 chaperone/DNA topoisomerase II/histidine kinase"/>
    <property type="match status" value="1"/>
</dbReference>
<dbReference type="InterPro" id="IPR050482">
    <property type="entry name" value="Sensor_HK_TwoCompSys"/>
</dbReference>
<dbReference type="InterPro" id="IPR003594">
    <property type="entry name" value="HATPase_dom"/>
</dbReference>
<comment type="caution">
    <text evidence="6">The sequence shown here is derived from an EMBL/GenBank/DDBJ whole genome shotgun (WGS) entry which is preliminary data.</text>
</comment>
<dbReference type="RefSeq" id="WP_068750769.1">
    <property type="nucleotide sequence ID" value="NZ_LR214441.1"/>
</dbReference>
<keyword evidence="7" id="KW-1185">Reference proteome</keyword>
<dbReference type="PANTHER" id="PTHR24421">
    <property type="entry name" value="NITRATE/NITRITE SENSOR PROTEIN NARX-RELATED"/>
    <property type="match status" value="1"/>
</dbReference>
<protein>
    <recommendedName>
        <fullName evidence="8">Histidine kinase</fullName>
    </recommendedName>
</protein>
<keyword evidence="2" id="KW-0418">Kinase</keyword>
<feature type="domain" description="Histidine kinase/HSP90-like ATPase" evidence="4">
    <location>
        <begin position="329"/>
        <end position="416"/>
    </location>
</feature>